<dbReference type="AlphaFoldDB" id="E6QL60"/>
<feature type="compositionally biased region" description="Low complexity" evidence="1">
    <location>
        <begin position="37"/>
        <end position="60"/>
    </location>
</feature>
<dbReference type="SUPFAM" id="SSF103088">
    <property type="entry name" value="OmpA-like"/>
    <property type="match status" value="1"/>
</dbReference>
<feature type="region of interest" description="Disordered" evidence="1">
    <location>
        <begin position="37"/>
        <end position="71"/>
    </location>
</feature>
<proteinExistence type="predicted"/>
<evidence type="ECO:0000313" key="2">
    <source>
        <dbReference type="EMBL" id="CBI07980.1"/>
    </source>
</evidence>
<dbReference type="EMBL" id="CABQ01000168">
    <property type="protein sequence ID" value="CBI07980.1"/>
    <property type="molecule type" value="Genomic_DNA"/>
</dbReference>
<reference evidence="2" key="1">
    <citation type="submission" date="2009-10" db="EMBL/GenBank/DDBJ databases">
        <title>Diversity of trophic interactions inside an arsenic-rich microbial ecosystem.</title>
        <authorList>
            <person name="Bertin P.N."/>
            <person name="Heinrich-Salmeron A."/>
            <person name="Pelletier E."/>
            <person name="Goulhen-Chollet F."/>
            <person name="Arsene-Ploetze F."/>
            <person name="Gallien S."/>
            <person name="Calteau A."/>
            <person name="Vallenet D."/>
            <person name="Casiot C."/>
            <person name="Chane-Woon-Ming B."/>
            <person name="Giloteaux L."/>
            <person name="Barakat M."/>
            <person name="Bonnefoy V."/>
            <person name="Bruneel O."/>
            <person name="Chandler M."/>
            <person name="Cleiss J."/>
            <person name="Duran R."/>
            <person name="Elbaz-Poulichet F."/>
            <person name="Fonknechten N."/>
            <person name="Lauga B."/>
            <person name="Mornico D."/>
            <person name="Ortet P."/>
            <person name="Schaeffer C."/>
            <person name="Siguier P."/>
            <person name="Alexander Thil Smith A."/>
            <person name="Van Dorsselaer A."/>
            <person name="Weissenbach J."/>
            <person name="Medigue C."/>
            <person name="Le Paslier D."/>
        </authorList>
    </citation>
    <scope>NUCLEOTIDE SEQUENCE</scope>
</reference>
<organism evidence="2">
    <name type="scientific">mine drainage metagenome</name>
    <dbReference type="NCBI Taxonomy" id="410659"/>
    <lineage>
        <taxon>unclassified sequences</taxon>
        <taxon>metagenomes</taxon>
        <taxon>ecological metagenomes</taxon>
    </lineage>
</organism>
<gene>
    <name evidence="2" type="ORF">CARN6_1397</name>
</gene>
<comment type="caution">
    <text evidence="2">The sequence shown here is derived from an EMBL/GenBank/DDBJ whole genome shotgun (WGS) entry which is preliminary data.</text>
</comment>
<evidence type="ECO:0000256" key="1">
    <source>
        <dbReference type="SAM" id="MobiDB-lite"/>
    </source>
</evidence>
<protein>
    <submittedName>
        <fullName evidence="2">Outer membrane protein, OmpA/MotB family</fullName>
    </submittedName>
</protein>
<name>E6QL60_9ZZZZ</name>
<accession>E6QL60</accession>
<dbReference type="Gene3D" id="3.30.1330.60">
    <property type="entry name" value="OmpA-like domain"/>
    <property type="match status" value="1"/>
</dbReference>
<dbReference type="InterPro" id="IPR036737">
    <property type="entry name" value="OmpA-like_sf"/>
</dbReference>
<sequence length="299" mass="31784">MIDIGNVRRSLPSQIALVALATALSFTAQAQQPDASATSTSSAAQTSATQATAQNSAQDTPQLKDLSKPAREGFWGRVNPFARKKWVRRQLEPVKGQVNELNEVNAKNSQDIKDVDQRAQAGISKAQSAADAANQTATTAGEQAQQANGIAGQASSKVQQLTGTVNGLDQYAQKETTTIDFRPGQMTLSDDAKKELDGMAANLKGKQGFVLEMTAYAPGAGVYGIQNSRRLAEVVERYLVTQDDIPVYRMHAVALGNAAEQTASGTTAAADNKPARVTRHVEVRLMENTLAATDGTTPR</sequence>